<feature type="transmembrane region" description="Helical" evidence="1">
    <location>
        <begin position="94"/>
        <end position="114"/>
    </location>
</feature>
<organism evidence="2 3">
    <name type="scientific">Roseinatronobacter domitianus</name>
    <dbReference type="NCBI Taxonomy" id="2940293"/>
    <lineage>
        <taxon>Bacteria</taxon>
        <taxon>Pseudomonadati</taxon>
        <taxon>Pseudomonadota</taxon>
        <taxon>Alphaproteobacteria</taxon>
        <taxon>Rhodobacterales</taxon>
        <taxon>Paracoccaceae</taxon>
        <taxon>Roseinatronobacter</taxon>
    </lineage>
</organism>
<dbReference type="Proteomes" id="UP001202550">
    <property type="component" value="Unassembled WGS sequence"/>
</dbReference>
<feature type="transmembrane region" description="Helical" evidence="1">
    <location>
        <begin position="44"/>
        <end position="63"/>
    </location>
</feature>
<accession>A0ABT0M221</accession>
<feature type="transmembrane region" description="Helical" evidence="1">
    <location>
        <begin position="152"/>
        <end position="169"/>
    </location>
</feature>
<evidence type="ECO:0008006" key="4">
    <source>
        <dbReference type="Google" id="ProtNLM"/>
    </source>
</evidence>
<feature type="transmembrane region" description="Helical" evidence="1">
    <location>
        <begin position="126"/>
        <end position="145"/>
    </location>
</feature>
<comment type="caution">
    <text evidence="2">The sequence shown here is derived from an EMBL/GenBank/DDBJ whole genome shotgun (WGS) entry which is preliminary data.</text>
</comment>
<feature type="transmembrane region" description="Helical" evidence="1">
    <location>
        <begin position="69"/>
        <end position="87"/>
    </location>
</feature>
<name>A0ABT0M221_9RHOB</name>
<evidence type="ECO:0000313" key="3">
    <source>
        <dbReference type="Proteomes" id="UP001202550"/>
    </source>
</evidence>
<reference evidence="2 3" key="1">
    <citation type="submission" date="2022-05" db="EMBL/GenBank/DDBJ databases">
        <title>Seasonal and diel survey of microbial diversity of the Tyrrhenian coast.</title>
        <authorList>
            <person name="Gattoni G."/>
            <person name="Corral P."/>
        </authorList>
    </citation>
    <scope>NUCLEOTIDE SEQUENCE [LARGE SCALE GENOMIC DNA]</scope>
    <source>
        <strain evidence="2 3">V10</strain>
    </source>
</reference>
<dbReference type="RefSeq" id="WP_249058232.1">
    <property type="nucleotide sequence ID" value="NZ_JALZWP010000007.1"/>
</dbReference>
<evidence type="ECO:0000256" key="1">
    <source>
        <dbReference type="SAM" id="Phobius"/>
    </source>
</evidence>
<dbReference type="EMBL" id="JALZWP010000007">
    <property type="protein sequence ID" value="MCL1628906.1"/>
    <property type="molecule type" value="Genomic_DNA"/>
</dbReference>
<gene>
    <name evidence="2" type="ORF">M3N55_09185</name>
</gene>
<keyword evidence="1" id="KW-1133">Transmembrane helix</keyword>
<sequence length="217" mass="23476">MFEQIIAYCERTDFSYWSEPVNAFTNAAFVLAALYVWPKTRGLPLGRVLTILLATIGVGSFLWHTHATGWAGLADMLPILLFILLYVFAATRDFLGASAVIAGGVTVAFFPYAFGFRALFGGVLPGANALYASVVVLILIYGLWLRRSATGRGLLIGAAVLSVSLGFRMADGAVCPSFPIGSHFMWHILNGIMLGWMILVYCRHMRAAPLAPRAPSG</sequence>
<feature type="transmembrane region" description="Helical" evidence="1">
    <location>
        <begin position="20"/>
        <end position="37"/>
    </location>
</feature>
<keyword evidence="1" id="KW-0472">Membrane</keyword>
<keyword evidence="3" id="KW-1185">Reference proteome</keyword>
<keyword evidence="1" id="KW-0812">Transmembrane</keyword>
<protein>
    <recommendedName>
        <fullName evidence="4">Ceramidase</fullName>
    </recommendedName>
</protein>
<evidence type="ECO:0000313" key="2">
    <source>
        <dbReference type="EMBL" id="MCL1628906.1"/>
    </source>
</evidence>
<proteinExistence type="predicted"/>
<feature type="transmembrane region" description="Helical" evidence="1">
    <location>
        <begin position="184"/>
        <end position="202"/>
    </location>
</feature>